<feature type="binding site" evidence="15">
    <location>
        <position position="134"/>
    </location>
    <ligand>
        <name>NAD(+)</name>
        <dbReference type="ChEBI" id="CHEBI:57540"/>
    </ligand>
</feature>
<dbReference type="InterPro" id="IPR018239">
    <property type="entry name" value="DNA_ligase_AS"/>
</dbReference>
<dbReference type="EMBL" id="JACIGI010000019">
    <property type="protein sequence ID" value="MBB4286661.1"/>
    <property type="molecule type" value="Genomic_DNA"/>
</dbReference>
<dbReference type="Gene3D" id="1.10.150.20">
    <property type="entry name" value="5' to 3' exonuclease, C-terminal subdomain"/>
    <property type="match status" value="2"/>
</dbReference>
<dbReference type="Pfam" id="PF00533">
    <property type="entry name" value="BRCT"/>
    <property type="match status" value="1"/>
</dbReference>
<dbReference type="SUPFAM" id="SSF50249">
    <property type="entry name" value="Nucleic acid-binding proteins"/>
    <property type="match status" value="1"/>
</dbReference>
<comment type="function">
    <text evidence="1 15">DNA ligase that catalyzes the formation of phosphodiester linkages between 5'-phosphoryl and 3'-hydroxyl groups in double-stranded DNA using NAD as a coenzyme and as the energy source for the reaction. It is essential for DNA replication and repair of damaged DNA.</text>
</comment>
<sequence length="705" mass="76816">MTEETVPAGHPDVAVEALSRDQATAELARLAAEIARHDALYHQQDAPEISDAAYDALRARNDAIEARFPELIRADSPSQRVGAAPASGFGKVVHRVPMLSLGNVFDRADVAEFTAGIRRFLRLSEDEPLALVAEPKIDGLSVSLRYEDGRLVQAATRGDGTEGEDVTANVRTLDDVPERLTGADVPPVLEVRGEIYMTRDAFLALNERQVEAGAKPFANPRNAAAGSLRQLDPAVTARRPLRLFAYSWGEVRGAAFDSHHGFLERLRDWGLPVNPETRLCQDLDAVLAVYEALEERRASLPYDIDGVVYKVDRVDWQKRLGFVSRAPRWATAHKFPAEQARTVLTAIRIQVGRTGALTPVADLEPVTVGGVVVARATLHNEDEIRRKDIREGDTVVIQRAGDVIPQVVSVVTEARPDGTEPFAFPDHCPVCGSEAPRPEGEAIRRCTGGLICPAQAIERLKHFVSRDAFDIEGLGAKAVESFYTDGLIRGPADIFRLEEKDRQGLTRLKNREGWGEKSAENLFRAIRERRTIPLERFIYALGIRQVGQATARLLAAHYGTLDALRDAMAAAQDPESEAYRTLVNINDVGTSVARDLLAFFHEEHNQTVLDDLAALLDVQPFERPDTGAAESPLAGKTVVFTGSLETLSRAEAKARAQAMGAKVTGSVSAKTDYVVVGADAGSKAAKARDLGVTTLTEDEFLALQS</sequence>
<feature type="binding site" evidence="15">
    <location>
        <position position="428"/>
    </location>
    <ligand>
        <name>Zn(2+)</name>
        <dbReference type="ChEBI" id="CHEBI:29105"/>
    </ligand>
</feature>
<feature type="domain" description="BRCT" evidence="17">
    <location>
        <begin position="628"/>
        <end position="705"/>
    </location>
</feature>
<evidence type="ECO:0000256" key="8">
    <source>
        <dbReference type="ARBA" id="ARBA00022833"/>
    </source>
</evidence>
<evidence type="ECO:0000256" key="15">
    <source>
        <dbReference type="HAMAP-Rule" id="MF_01588"/>
    </source>
</evidence>
<evidence type="ECO:0000313" key="18">
    <source>
        <dbReference type="EMBL" id="MBB4286661.1"/>
    </source>
</evidence>
<dbReference type="Gene3D" id="3.40.50.10190">
    <property type="entry name" value="BRCT domain"/>
    <property type="match status" value="1"/>
</dbReference>
<dbReference type="SUPFAM" id="SSF47781">
    <property type="entry name" value="RuvA domain 2-like"/>
    <property type="match status" value="1"/>
</dbReference>
<dbReference type="InterPro" id="IPR004149">
    <property type="entry name" value="Znf_DNAligase_C4"/>
</dbReference>
<dbReference type="PROSITE" id="PS50172">
    <property type="entry name" value="BRCT"/>
    <property type="match status" value="1"/>
</dbReference>
<evidence type="ECO:0000256" key="2">
    <source>
        <dbReference type="ARBA" id="ARBA00012722"/>
    </source>
</evidence>
<evidence type="ECO:0000256" key="1">
    <source>
        <dbReference type="ARBA" id="ARBA00004067"/>
    </source>
</evidence>
<dbReference type="Gene3D" id="3.30.470.30">
    <property type="entry name" value="DNA ligase/mRNA capping enzyme"/>
    <property type="match status" value="1"/>
</dbReference>
<keyword evidence="11 15" id="KW-0234">DNA repair</keyword>
<organism evidence="18 19">
    <name type="scientific">Roseospira goensis</name>
    <dbReference type="NCBI Taxonomy" id="391922"/>
    <lineage>
        <taxon>Bacteria</taxon>
        <taxon>Pseudomonadati</taxon>
        <taxon>Pseudomonadota</taxon>
        <taxon>Alphaproteobacteria</taxon>
        <taxon>Rhodospirillales</taxon>
        <taxon>Rhodospirillaceae</taxon>
        <taxon>Roseospira</taxon>
    </lineage>
</organism>
<dbReference type="HAMAP" id="MF_01588">
    <property type="entry name" value="DNA_ligase_A"/>
    <property type="match status" value="1"/>
</dbReference>
<keyword evidence="9 15" id="KW-0460">Magnesium</keyword>
<dbReference type="InterPro" id="IPR001357">
    <property type="entry name" value="BRCT_dom"/>
</dbReference>
<dbReference type="Pfam" id="PF03120">
    <property type="entry name" value="OB_DNA_ligase"/>
    <property type="match status" value="1"/>
</dbReference>
<dbReference type="GO" id="GO:0006281">
    <property type="term" value="P:DNA repair"/>
    <property type="evidence" value="ECO:0007669"/>
    <property type="project" value="UniProtKB-KW"/>
</dbReference>
<dbReference type="InterPro" id="IPR012340">
    <property type="entry name" value="NA-bd_OB-fold"/>
</dbReference>
<dbReference type="FunFam" id="1.10.150.20:FF:000007">
    <property type="entry name" value="DNA ligase"/>
    <property type="match status" value="1"/>
</dbReference>
<feature type="binding site" evidence="15">
    <location>
        <position position="310"/>
    </location>
    <ligand>
        <name>NAD(+)</name>
        <dbReference type="ChEBI" id="CHEBI:57540"/>
    </ligand>
</feature>
<dbReference type="FunFam" id="3.30.470.30:FF:000001">
    <property type="entry name" value="DNA ligase"/>
    <property type="match status" value="1"/>
</dbReference>
<evidence type="ECO:0000256" key="9">
    <source>
        <dbReference type="ARBA" id="ARBA00022842"/>
    </source>
</evidence>
<dbReference type="Pfam" id="PF01653">
    <property type="entry name" value="DNA_ligase_aden"/>
    <property type="match status" value="1"/>
</dbReference>
<evidence type="ECO:0000256" key="12">
    <source>
        <dbReference type="ARBA" id="ARBA00023211"/>
    </source>
</evidence>
<name>A0A7W6S0V2_9PROT</name>
<feature type="binding site" evidence="15">
    <location>
        <position position="334"/>
    </location>
    <ligand>
        <name>NAD(+)</name>
        <dbReference type="ChEBI" id="CHEBI:57540"/>
    </ligand>
</feature>
<keyword evidence="12 15" id="KW-0464">Manganese</keyword>
<dbReference type="CDD" id="cd17748">
    <property type="entry name" value="BRCT_DNA_ligase_like"/>
    <property type="match status" value="1"/>
</dbReference>
<dbReference type="GO" id="GO:0006260">
    <property type="term" value="P:DNA replication"/>
    <property type="evidence" value="ECO:0007669"/>
    <property type="project" value="UniProtKB-KW"/>
</dbReference>
<dbReference type="InterPro" id="IPR041663">
    <property type="entry name" value="DisA/LigA_HHH"/>
</dbReference>
<feature type="binding site" evidence="15">
    <location>
        <begin position="51"/>
        <end position="55"/>
    </location>
    <ligand>
        <name>NAD(+)</name>
        <dbReference type="ChEBI" id="CHEBI:57540"/>
    </ligand>
</feature>
<evidence type="ECO:0000256" key="5">
    <source>
        <dbReference type="ARBA" id="ARBA00022705"/>
    </source>
</evidence>
<keyword evidence="19" id="KW-1185">Reference proteome</keyword>
<dbReference type="SMART" id="SM00292">
    <property type="entry name" value="BRCT"/>
    <property type="match status" value="1"/>
</dbReference>
<keyword evidence="7 15" id="KW-0227">DNA damage</keyword>
<dbReference type="Gene3D" id="1.10.287.610">
    <property type="entry name" value="Helix hairpin bin"/>
    <property type="match status" value="1"/>
</dbReference>
<comment type="cofactor">
    <cofactor evidence="15">
        <name>Mg(2+)</name>
        <dbReference type="ChEBI" id="CHEBI:18420"/>
    </cofactor>
    <cofactor evidence="15">
        <name>Mn(2+)</name>
        <dbReference type="ChEBI" id="CHEBI:29035"/>
    </cofactor>
</comment>
<evidence type="ECO:0000256" key="6">
    <source>
        <dbReference type="ARBA" id="ARBA00022723"/>
    </source>
</evidence>
<protein>
    <recommendedName>
        <fullName evidence="3 15">DNA ligase</fullName>
        <ecNumber evidence="2 15">6.5.1.2</ecNumber>
    </recommendedName>
    <alternativeName>
        <fullName evidence="15">Polydeoxyribonucleotide synthase [NAD(+)]</fullName>
    </alternativeName>
</protein>
<dbReference type="Gene3D" id="6.20.10.30">
    <property type="match status" value="1"/>
</dbReference>
<dbReference type="InterPro" id="IPR036420">
    <property type="entry name" value="BRCT_dom_sf"/>
</dbReference>
<dbReference type="InterPro" id="IPR010994">
    <property type="entry name" value="RuvA_2-like"/>
</dbReference>
<feature type="active site" description="N6-AMP-lysine intermediate" evidence="15">
    <location>
        <position position="136"/>
    </location>
</feature>
<dbReference type="InterPro" id="IPR013839">
    <property type="entry name" value="DNAligase_adenylation"/>
</dbReference>
<accession>A0A7W6S0V2</accession>
<dbReference type="SUPFAM" id="SSF52113">
    <property type="entry name" value="BRCT domain"/>
    <property type="match status" value="1"/>
</dbReference>
<dbReference type="Proteomes" id="UP000555728">
    <property type="component" value="Unassembled WGS sequence"/>
</dbReference>
<dbReference type="AlphaFoldDB" id="A0A7W6S0V2"/>
<comment type="similarity">
    <text evidence="14 15">Belongs to the NAD-dependent DNA ligase family. LigA subfamily.</text>
</comment>
<comment type="catalytic activity">
    <reaction evidence="13 15 16">
        <text>NAD(+) + (deoxyribonucleotide)n-3'-hydroxyl + 5'-phospho-(deoxyribonucleotide)m = (deoxyribonucleotide)n+m + AMP + beta-nicotinamide D-nucleotide.</text>
        <dbReference type="EC" id="6.5.1.2"/>
    </reaction>
</comment>
<dbReference type="InterPro" id="IPR004150">
    <property type="entry name" value="NAD_DNA_ligase_OB"/>
</dbReference>
<feature type="binding site" evidence="15">
    <location>
        <position position="452"/>
    </location>
    <ligand>
        <name>Zn(2+)</name>
        <dbReference type="ChEBI" id="CHEBI:29105"/>
    </ligand>
</feature>
<keyword evidence="8 15" id="KW-0862">Zinc</keyword>
<proteinExistence type="inferred from homology"/>
<dbReference type="InterPro" id="IPR001679">
    <property type="entry name" value="DNA_ligase"/>
</dbReference>
<dbReference type="RefSeq" id="WP_184435713.1">
    <property type="nucleotide sequence ID" value="NZ_JACIGI010000019.1"/>
</dbReference>
<dbReference type="NCBIfam" id="NF005932">
    <property type="entry name" value="PRK07956.1"/>
    <property type="match status" value="1"/>
</dbReference>
<evidence type="ECO:0000256" key="16">
    <source>
        <dbReference type="RuleBase" id="RU000618"/>
    </source>
</evidence>
<dbReference type="FunFam" id="2.40.50.140:FF:000012">
    <property type="entry name" value="DNA ligase"/>
    <property type="match status" value="1"/>
</dbReference>
<evidence type="ECO:0000313" key="19">
    <source>
        <dbReference type="Proteomes" id="UP000555728"/>
    </source>
</evidence>
<evidence type="ECO:0000256" key="7">
    <source>
        <dbReference type="ARBA" id="ARBA00022763"/>
    </source>
</evidence>
<dbReference type="PIRSF" id="PIRSF001604">
    <property type="entry name" value="LigA"/>
    <property type="match status" value="1"/>
</dbReference>
<evidence type="ECO:0000256" key="13">
    <source>
        <dbReference type="ARBA" id="ARBA00034005"/>
    </source>
</evidence>
<evidence type="ECO:0000256" key="10">
    <source>
        <dbReference type="ARBA" id="ARBA00023027"/>
    </source>
</evidence>
<dbReference type="InterPro" id="IPR013840">
    <property type="entry name" value="DNAligase_N"/>
</dbReference>
<dbReference type="NCBIfam" id="TIGR00575">
    <property type="entry name" value="dnlj"/>
    <property type="match status" value="1"/>
</dbReference>
<comment type="caution">
    <text evidence="15">Lacks conserved residue(s) required for the propagation of feature annotation.</text>
</comment>
<keyword evidence="5 15" id="KW-0235">DNA replication</keyword>
<dbReference type="SMART" id="SM00532">
    <property type="entry name" value="LIGANc"/>
    <property type="match status" value="1"/>
</dbReference>
<reference evidence="18 19" key="1">
    <citation type="submission" date="2020-08" db="EMBL/GenBank/DDBJ databases">
        <title>Genome sequencing of Purple Non-Sulfur Bacteria from various extreme environments.</title>
        <authorList>
            <person name="Mayer M."/>
        </authorList>
    </citation>
    <scope>NUCLEOTIDE SEQUENCE [LARGE SCALE GENOMIC DNA]</scope>
    <source>
        <strain evidence="18 19">JA135</strain>
    </source>
</reference>
<feature type="binding site" evidence="15">
    <location>
        <position position="194"/>
    </location>
    <ligand>
        <name>NAD(+)</name>
        <dbReference type="ChEBI" id="CHEBI:57540"/>
    </ligand>
</feature>
<feature type="binding site" evidence="15">
    <location>
        <position position="157"/>
    </location>
    <ligand>
        <name>NAD(+)</name>
        <dbReference type="ChEBI" id="CHEBI:57540"/>
    </ligand>
</feature>
<dbReference type="InterPro" id="IPR033136">
    <property type="entry name" value="DNA_ligase_CS"/>
</dbReference>
<dbReference type="PANTHER" id="PTHR23389">
    <property type="entry name" value="CHROMOSOME TRANSMISSION FIDELITY FACTOR 18"/>
    <property type="match status" value="1"/>
</dbReference>
<keyword evidence="10 15" id="KW-0520">NAD</keyword>
<dbReference type="GO" id="GO:0003911">
    <property type="term" value="F:DNA ligase (NAD+) activity"/>
    <property type="evidence" value="ECO:0007669"/>
    <property type="project" value="UniProtKB-UniRule"/>
</dbReference>
<dbReference type="EC" id="6.5.1.2" evidence="2 15"/>
<dbReference type="Pfam" id="PF12826">
    <property type="entry name" value="HHH_2"/>
    <property type="match status" value="1"/>
</dbReference>
<dbReference type="PANTHER" id="PTHR23389:SF9">
    <property type="entry name" value="DNA LIGASE"/>
    <property type="match status" value="1"/>
</dbReference>
<evidence type="ECO:0000256" key="3">
    <source>
        <dbReference type="ARBA" id="ARBA00013308"/>
    </source>
</evidence>
<evidence type="ECO:0000256" key="4">
    <source>
        <dbReference type="ARBA" id="ARBA00022598"/>
    </source>
</evidence>
<evidence type="ECO:0000256" key="14">
    <source>
        <dbReference type="ARBA" id="ARBA00060881"/>
    </source>
</evidence>
<feature type="binding site" evidence="15">
    <location>
        <position position="431"/>
    </location>
    <ligand>
        <name>Zn(2+)</name>
        <dbReference type="ChEBI" id="CHEBI:29105"/>
    </ligand>
</feature>
<dbReference type="PROSITE" id="PS01055">
    <property type="entry name" value="DNA_LIGASE_N1"/>
    <property type="match status" value="1"/>
</dbReference>
<dbReference type="PROSITE" id="PS01056">
    <property type="entry name" value="DNA_LIGASE_N2"/>
    <property type="match status" value="1"/>
</dbReference>
<dbReference type="GO" id="GO:0005829">
    <property type="term" value="C:cytosol"/>
    <property type="evidence" value="ECO:0007669"/>
    <property type="project" value="TreeGrafter"/>
</dbReference>
<keyword evidence="4 15" id="KW-0436">Ligase</keyword>
<gene>
    <name evidence="15" type="primary">ligA</name>
    <name evidence="18" type="ORF">GGD88_002396</name>
</gene>
<dbReference type="CDD" id="cd00114">
    <property type="entry name" value="LIGANc"/>
    <property type="match status" value="1"/>
</dbReference>
<dbReference type="GO" id="GO:0046872">
    <property type="term" value="F:metal ion binding"/>
    <property type="evidence" value="ECO:0007669"/>
    <property type="project" value="UniProtKB-KW"/>
</dbReference>
<evidence type="ECO:0000256" key="11">
    <source>
        <dbReference type="ARBA" id="ARBA00023204"/>
    </source>
</evidence>
<dbReference type="SUPFAM" id="SSF56091">
    <property type="entry name" value="DNA ligase/mRNA capping enzyme, catalytic domain"/>
    <property type="match status" value="1"/>
</dbReference>
<keyword evidence="6 15" id="KW-0479">Metal-binding</keyword>
<dbReference type="Pfam" id="PF03119">
    <property type="entry name" value="DNA_ligase_ZBD"/>
    <property type="match status" value="1"/>
</dbReference>
<dbReference type="Gene3D" id="2.40.50.140">
    <property type="entry name" value="Nucleic acid-binding proteins"/>
    <property type="match status" value="1"/>
</dbReference>
<evidence type="ECO:0000259" key="17">
    <source>
        <dbReference type="PROSITE" id="PS50172"/>
    </source>
</evidence>
<feature type="binding site" evidence="15">
    <location>
        <begin position="100"/>
        <end position="101"/>
    </location>
    <ligand>
        <name>NAD(+)</name>
        <dbReference type="ChEBI" id="CHEBI:57540"/>
    </ligand>
</feature>
<comment type="caution">
    <text evidence="18">The sequence shown here is derived from an EMBL/GenBank/DDBJ whole genome shotgun (WGS) entry which is preliminary data.</text>
</comment>